<protein>
    <recommendedName>
        <fullName evidence="4">Protein translocase subunit SecF</fullName>
    </recommendedName>
</protein>
<accession>A0A955L5N2</accession>
<feature type="transmembrane region" description="Helical" evidence="1">
    <location>
        <begin position="241"/>
        <end position="258"/>
    </location>
</feature>
<dbReference type="EMBL" id="JAGQLK010000074">
    <property type="protein sequence ID" value="MCA9383466.1"/>
    <property type="molecule type" value="Genomic_DNA"/>
</dbReference>
<keyword evidence="1" id="KW-0812">Transmembrane</keyword>
<keyword evidence="1" id="KW-0472">Membrane</keyword>
<feature type="transmembrane region" description="Helical" evidence="1">
    <location>
        <begin position="126"/>
        <end position="145"/>
    </location>
</feature>
<comment type="caution">
    <text evidence="2">The sequence shown here is derived from an EMBL/GenBank/DDBJ whole genome shotgun (WGS) entry which is preliminary data.</text>
</comment>
<keyword evidence="1" id="KW-1133">Transmembrane helix</keyword>
<dbReference type="AlphaFoldDB" id="A0A955L5N2"/>
<gene>
    <name evidence="2" type="ORF">KC909_03810</name>
</gene>
<proteinExistence type="predicted"/>
<evidence type="ECO:0000313" key="3">
    <source>
        <dbReference type="Proteomes" id="UP000783287"/>
    </source>
</evidence>
<evidence type="ECO:0000256" key="1">
    <source>
        <dbReference type="SAM" id="Phobius"/>
    </source>
</evidence>
<reference evidence="2" key="2">
    <citation type="journal article" date="2021" name="Microbiome">
        <title>Successional dynamics and alternative stable states in a saline activated sludge microbial community over 9 years.</title>
        <authorList>
            <person name="Wang Y."/>
            <person name="Ye J."/>
            <person name="Ju F."/>
            <person name="Liu L."/>
            <person name="Boyd J.A."/>
            <person name="Deng Y."/>
            <person name="Parks D.H."/>
            <person name="Jiang X."/>
            <person name="Yin X."/>
            <person name="Woodcroft B.J."/>
            <person name="Tyson G.W."/>
            <person name="Hugenholtz P."/>
            <person name="Polz M.F."/>
            <person name="Zhang T."/>
        </authorList>
    </citation>
    <scope>NUCLEOTIDE SEQUENCE</scope>
    <source>
        <strain evidence="2">HKST-UBA14</strain>
    </source>
</reference>
<feature type="transmembrane region" description="Helical" evidence="1">
    <location>
        <begin position="12"/>
        <end position="31"/>
    </location>
</feature>
<sequence>MKYIKIIQSFKTFIALLAVVSIIAAASLYTMKLNLGSEYRDAWVVKIEVDHDIDSSEVNKIVSNNYQSPSKVDWDSSNTFYIYFQEISGDDLSKVEETIADNISGVNSVSTYYHTPEKIFSIQSRATNLLSITGAAFALYVIFTLKGKGLNYLQTLSIVLADIFIVAWATVVTIAFSALLGGAGLYMDKWFVAAMLMVMDVLLINMIFDDLRFIDFSKTHTINTLSEIWDKMIEQDWPTNVLVAVVSTFILIFPFLLFGMPLMWVSAIMILVILISLFSVYALKMYTLRAIELVLAKSDKVSKLLDKQW</sequence>
<evidence type="ECO:0000313" key="2">
    <source>
        <dbReference type="EMBL" id="MCA9383466.1"/>
    </source>
</evidence>
<feature type="transmembrane region" description="Helical" evidence="1">
    <location>
        <begin position="190"/>
        <end position="208"/>
    </location>
</feature>
<feature type="transmembrane region" description="Helical" evidence="1">
    <location>
        <begin position="157"/>
        <end position="178"/>
    </location>
</feature>
<organism evidence="2 3">
    <name type="scientific">Candidatus Dojkabacteria bacterium</name>
    <dbReference type="NCBI Taxonomy" id="2099670"/>
    <lineage>
        <taxon>Bacteria</taxon>
        <taxon>Candidatus Dojkabacteria</taxon>
    </lineage>
</organism>
<evidence type="ECO:0008006" key="4">
    <source>
        <dbReference type="Google" id="ProtNLM"/>
    </source>
</evidence>
<dbReference type="Proteomes" id="UP000783287">
    <property type="component" value="Unassembled WGS sequence"/>
</dbReference>
<reference evidence="2" key="1">
    <citation type="submission" date="2020-04" db="EMBL/GenBank/DDBJ databases">
        <authorList>
            <person name="Zhang T."/>
        </authorList>
    </citation>
    <scope>NUCLEOTIDE SEQUENCE</scope>
    <source>
        <strain evidence="2">HKST-UBA14</strain>
    </source>
</reference>
<name>A0A955L5N2_9BACT</name>
<feature type="transmembrane region" description="Helical" evidence="1">
    <location>
        <begin position="264"/>
        <end position="283"/>
    </location>
</feature>